<dbReference type="PANTHER" id="PTHR13069">
    <property type="entry name" value="ALKYLATED DNA REPAIR PROTEIN ALKB HOMOLOG 8"/>
    <property type="match status" value="1"/>
</dbReference>
<feature type="domain" description="Methyltransferase type 11" evidence="3">
    <location>
        <begin position="62"/>
        <end position="151"/>
    </location>
</feature>
<proteinExistence type="predicted"/>
<dbReference type="GO" id="GO:0030488">
    <property type="term" value="P:tRNA methylation"/>
    <property type="evidence" value="ECO:0007669"/>
    <property type="project" value="TreeGrafter"/>
</dbReference>
<dbReference type="SUPFAM" id="SSF53335">
    <property type="entry name" value="S-adenosyl-L-methionine-dependent methyltransferases"/>
    <property type="match status" value="1"/>
</dbReference>
<evidence type="ECO:0000313" key="5">
    <source>
        <dbReference type="Proteomes" id="UP001150925"/>
    </source>
</evidence>
<dbReference type="GO" id="GO:0005634">
    <property type="term" value="C:nucleus"/>
    <property type="evidence" value="ECO:0007669"/>
    <property type="project" value="TreeGrafter"/>
</dbReference>
<dbReference type="PANTHER" id="PTHR13069:SF21">
    <property type="entry name" value="ALKYLATED DNA REPAIR PROTEIN ALKB HOMOLOG 8"/>
    <property type="match status" value="1"/>
</dbReference>
<accession>A0A9W8AMZ8</accession>
<evidence type="ECO:0000256" key="2">
    <source>
        <dbReference type="ARBA" id="ARBA00022679"/>
    </source>
</evidence>
<dbReference type="InterPro" id="IPR051422">
    <property type="entry name" value="AlkB_tRNA_MeTrf/Diox"/>
</dbReference>
<organism evidence="4 5">
    <name type="scientific">Dispira parvispora</name>
    <dbReference type="NCBI Taxonomy" id="1520584"/>
    <lineage>
        <taxon>Eukaryota</taxon>
        <taxon>Fungi</taxon>
        <taxon>Fungi incertae sedis</taxon>
        <taxon>Zoopagomycota</taxon>
        <taxon>Kickxellomycotina</taxon>
        <taxon>Dimargaritomycetes</taxon>
        <taxon>Dimargaritales</taxon>
        <taxon>Dimargaritaceae</taxon>
        <taxon>Dispira</taxon>
    </lineage>
</organism>
<dbReference type="GO" id="GO:0106335">
    <property type="term" value="F:tRNA (5-carboxymethyluridine(34)-5-O)-methyltransferase activity"/>
    <property type="evidence" value="ECO:0007669"/>
    <property type="project" value="UniProtKB-EC"/>
</dbReference>
<keyword evidence="2 4" id="KW-0808">Transferase</keyword>
<gene>
    <name evidence="4" type="primary">TRM9</name>
    <name evidence="4" type="ORF">IWQ62_006460</name>
</gene>
<dbReference type="GO" id="GO:0002098">
    <property type="term" value="P:tRNA wobble uridine modification"/>
    <property type="evidence" value="ECO:0007669"/>
    <property type="project" value="TreeGrafter"/>
</dbReference>
<evidence type="ECO:0000259" key="3">
    <source>
        <dbReference type="Pfam" id="PF08241"/>
    </source>
</evidence>
<dbReference type="GO" id="GO:0000049">
    <property type="term" value="F:tRNA binding"/>
    <property type="evidence" value="ECO:0007669"/>
    <property type="project" value="TreeGrafter"/>
</dbReference>
<dbReference type="AlphaFoldDB" id="A0A9W8AMZ8"/>
<dbReference type="Gene3D" id="3.40.50.150">
    <property type="entry name" value="Vaccinia Virus protein VP39"/>
    <property type="match status" value="1"/>
</dbReference>
<dbReference type="InterPro" id="IPR013216">
    <property type="entry name" value="Methyltransf_11"/>
</dbReference>
<name>A0A9W8AMZ8_9FUNG</name>
<protein>
    <submittedName>
        <fullName evidence="4">tRNA methyltransferase, has a role in tRNA modification</fullName>
        <ecNumber evidence="4">2.1.1.229</ecNumber>
    </submittedName>
</protein>
<evidence type="ECO:0000313" key="4">
    <source>
        <dbReference type="EMBL" id="KAJ1951128.1"/>
    </source>
</evidence>
<sequence length="249" mass="28253">MPPKPQPIPITDGCSNASRKEDEFVHQVYNHIAPHFSNTRYKAWPVVENFLHQQPSGSLGADVGCGNGKYMGVDSRLALLGSDRSSELASITYQRGFEVMVADNQSLAYRSQLFDFAISIAVIHHFATEERRIAALQEIVRVVKPQGKILIFVWALEQRGKRKFDQAHQDFMVPWVIPANTTAGGSQPHSADTAPPQEDESERVFHRYYHLFKEGELESLVERSNLSHCVEITEHGYDRDNWYIVLTKT</sequence>
<dbReference type="GO" id="GO:0008757">
    <property type="term" value="F:S-adenosylmethionine-dependent methyltransferase activity"/>
    <property type="evidence" value="ECO:0007669"/>
    <property type="project" value="InterPro"/>
</dbReference>
<keyword evidence="1 4" id="KW-0489">Methyltransferase</keyword>
<dbReference type="GO" id="GO:0005737">
    <property type="term" value="C:cytoplasm"/>
    <property type="evidence" value="ECO:0007669"/>
    <property type="project" value="TreeGrafter"/>
</dbReference>
<reference evidence="4" key="1">
    <citation type="submission" date="2022-07" db="EMBL/GenBank/DDBJ databases">
        <title>Phylogenomic reconstructions and comparative analyses of Kickxellomycotina fungi.</title>
        <authorList>
            <person name="Reynolds N.K."/>
            <person name="Stajich J.E."/>
            <person name="Barry K."/>
            <person name="Grigoriev I.V."/>
            <person name="Crous P."/>
            <person name="Smith M.E."/>
        </authorList>
    </citation>
    <scope>NUCLEOTIDE SEQUENCE</scope>
    <source>
        <strain evidence="4">RSA 1196</strain>
    </source>
</reference>
<dbReference type="EC" id="2.1.1.229" evidence="4"/>
<dbReference type="InterPro" id="IPR029063">
    <property type="entry name" value="SAM-dependent_MTases_sf"/>
</dbReference>
<comment type="caution">
    <text evidence="4">The sequence shown here is derived from an EMBL/GenBank/DDBJ whole genome shotgun (WGS) entry which is preliminary data.</text>
</comment>
<evidence type="ECO:0000256" key="1">
    <source>
        <dbReference type="ARBA" id="ARBA00022603"/>
    </source>
</evidence>
<keyword evidence="5" id="KW-1185">Reference proteome</keyword>
<dbReference type="EMBL" id="JANBPY010003558">
    <property type="protein sequence ID" value="KAJ1951128.1"/>
    <property type="molecule type" value="Genomic_DNA"/>
</dbReference>
<dbReference type="Proteomes" id="UP001150925">
    <property type="component" value="Unassembled WGS sequence"/>
</dbReference>
<dbReference type="OrthoDB" id="271595at2759"/>
<dbReference type="Pfam" id="PF08241">
    <property type="entry name" value="Methyltransf_11"/>
    <property type="match status" value="1"/>
</dbReference>
<dbReference type="CDD" id="cd02440">
    <property type="entry name" value="AdoMet_MTases"/>
    <property type="match status" value="1"/>
</dbReference>